<comment type="caution">
    <text evidence="2">The sequence shown here is derived from an EMBL/GenBank/DDBJ whole genome shotgun (WGS) entry which is preliminary data.</text>
</comment>
<name>A0ABW0DXB0_9ACTN</name>
<evidence type="ECO:0000313" key="3">
    <source>
        <dbReference type="Proteomes" id="UP001596035"/>
    </source>
</evidence>
<evidence type="ECO:0000256" key="1">
    <source>
        <dbReference type="SAM" id="Phobius"/>
    </source>
</evidence>
<dbReference type="Proteomes" id="UP001596035">
    <property type="component" value="Unassembled WGS sequence"/>
</dbReference>
<keyword evidence="1" id="KW-0812">Transmembrane</keyword>
<proteinExistence type="predicted"/>
<keyword evidence="1" id="KW-1133">Transmembrane helix</keyword>
<accession>A0ABW0DXB0</accession>
<protein>
    <submittedName>
        <fullName evidence="2">Uncharacterized protein</fullName>
    </submittedName>
</protein>
<feature type="transmembrane region" description="Helical" evidence="1">
    <location>
        <begin position="54"/>
        <end position="80"/>
    </location>
</feature>
<dbReference type="EMBL" id="JBHSKN010000018">
    <property type="protein sequence ID" value="MFC5242229.1"/>
    <property type="molecule type" value="Genomic_DNA"/>
</dbReference>
<reference evidence="3" key="1">
    <citation type="journal article" date="2019" name="Int. J. Syst. Evol. Microbiol.">
        <title>The Global Catalogue of Microorganisms (GCM) 10K type strain sequencing project: providing services to taxonomists for standard genome sequencing and annotation.</title>
        <authorList>
            <consortium name="The Broad Institute Genomics Platform"/>
            <consortium name="The Broad Institute Genome Sequencing Center for Infectious Disease"/>
            <person name="Wu L."/>
            <person name="Ma J."/>
        </authorList>
    </citation>
    <scope>NUCLEOTIDE SEQUENCE [LARGE SCALE GENOMIC DNA]</scope>
    <source>
        <strain evidence="3">CGMCC 4.7131</strain>
    </source>
</reference>
<organism evidence="2 3">
    <name type="scientific">Streptomyces atrovirens</name>
    <dbReference type="NCBI Taxonomy" id="285556"/>
    <lineage>
        <taxon>Bacteria</taxon>
        <taxon>Bacillati</taxon>
        <taxon>Actinomycetota</taxon>
        <taxon>Actinomycetes</taxon>
        <taxon>Kitasatosporales</taxon>
        <taxon>Streptomycetaceae</taxon>
        <taxon>Streptomyces</taxon>
    </lineage>
</organism>
<evidence type="ECO:0000313" key="2">
    <source>
        <dbReference type="EMBL" id="MFC5242229.1"/>
    </source>
</evidence>
<gene>
    <name evidence="2" type="ORF">ACFPWV_20330</name>
</gene>
<dbReference type="RefSeq" id="WP_344555186.1">
    <property type="nucleotide sequence ID" value="NZ_BAAATG010000001.1"/>
</dbReference>
<sequence>MLTPSAVIAEGGIPTDSTATVIGAMIVVPLSTPIMGIALGAVRRRASPGPLDLVSALATGFAGMAVLLPLGAGTVVTVLLNTWSLRARWLTRSPGAMVTSVDAQSRPPYINVRSPIEPRSVFPRPSVA</sequence>
<keyword evidence="3" id="KW-1185">Reference proteome</keyword>
<keyword evidence="1" id="KW-0472">Membrane</keyword>
<feature type="transmembrane region" description="Helical" evidence="1">
    <location>
        <begin position="20"/>
        <end position="42"/>
    </location>
</feature>